<dbReference type="EMBL" id="CABWMC010000029">
    <property type="protein sequence ID" value="VXC53373.1"/>
    <property type="molecule type" value="Genomic_DNA"/>
</dbReference>
<sequence>MYAIIATLDSVFTNKIKELQNELTNIIGINQLAGVEPHITLADYNELDVNLYTKKLEEFVVFQENISAVTFPSVGTFPTNGTIFLAPTITDELLRLHHSYHDYFKTFHDNPQSYYVPGKWIPHCTIANGLNSNQFLSVMEYIYEKFNVTLASIEKLKLIKVNYEDGFAISSSILAEYNLKRMETSR</sequence>
<accession>A0A653ZDT9</accession>
<reference evidence="1 2" key="1">
    <citation type="submission" date="2019-10" db="EMBL/GenBank/DDBJ databases">
        <authorList>
            <person name="Karimi E."/>
        </authorList>
    </citation>
    <scope>NUCLEOTIDE SEQUENCE [LARGE SCALE GENOMIC DNA]</scope>
    <source>
        <strain evidence="1">Bacillus sp. 71</strain>
    </source>
</reference>
<dbReference type="RefSeq" id="WP_002031500.1">
    <property type="nucleotide sequence ID" value="NZ_CP009746.1"/>
</dbReference>
<organism evidence="1 2">
    <name type="scientific">Bacillus mycoides</name>
    <dbReference type="NCBI Taxonomy" id="1405"/>
    <lineage>
        <taxon>Bacteria</taxon>
        <taxon>Bacillati</taxon>
        <taxon>Bacillota</taxon>
        <taxon>Bacilli</taxon>
        <taxon>Bacillales</taxon>
        <taxon>Bacillaceae</taxon>
        <taxon>Bacillus</taxon>
        <taxon>Bacillus cereus group</taxon>
    </lineage>
</organism>
<name>A0A0A0WM86_BACMY</name>
<dbReference type="PANTHER" id="PTHR36039:SF2">
    <property type="entry name" value="RNA LIGASE_CYCLIC NUCLEOTIDE PHOSPHODIESTERASE FAMILY PROTEIN"/>
    <property type="match status" value="1"/>
</dbReference>
<dbReference type="GeneID" id="66262927"/>
<dbReference type="Pfam" id="PF13563">
    <property type="entry name" value="2_5_RNA_ligase2"/>
    <property type="match status" value="1"/>
</dbReference>
<protein>
    <submittedName>
        <fullName evidence="1">Uncharacterized protein</fullName>
    </submittedName>
</protein>
<proteinExistence type="predicted"/>
<dbReference type="Proteomes" id="UP000437562">
    <property type="component" value="Unassembled WGS sequence"/>
</dbReference>
<evidence type="ECO:0000313" key="1">
    <source>
        <dbReference type="EMBL" id="VXC53373.1"/>
    </source>
</evidence>
<dbReference type="Gene3D" id="3.90.1140.10">
    <property type="entry name" value="Cyclic phosphodiesterase"/>
    <property type="match status" value="1"/>
</dbReference>
<dbReference type="KEGG" id="bww:bwei_2937"/>
<gene>
    <name evidence="1" type="ORF">BACI71_40110</name>
</gene>
<evidence type="ECO:0000313" key="2">
    <source>
        <dbReference type="Proteomes" id="UP000437562"/>
    </source>
</evidence>
<dbReference type="InterPro" id="IPR009097">
    <property type="entry name" value="Cyclic_Pdiesterase"/>
</dbReference>
<dbReference type="AlphaFoldDB" id="A0A0A0WM86"/>
<dbReference type="PANTHER" id="PTHR36039">
    <property type="match status" value="1"/>
</dbReference>
<accession>A0A0A0WM86</accession>
<dbReference type="SUPFAM" id="SSF55144">
    <property type="entry name" value="LigT-like"/>
    <property type="match status" value="1"/>
</dbReference>